<gene>
    <name evidence="2" type="ORF">MBM_04486</name>
</gene>
<evidence type="ECO:0000313" key="3">
    <source>
        <dbReference type="Proteomes" id="UP000006753"/>
    </source>
</evidence>
<protein>
    <submittedName>
        <fullName evidence="2">Uncharacterized protein</fullName>
    </submittedName>
</protein>
<name>K1WJ07_MARBU</name>
<evidence type="ECO:0000256" key="1">
    <source>
        <dbReference type="SAM" id="MobiDB-lite"/>
    </source>
</evidence>
<dbReference type="EMBL" id="JH921436">
    <property type="protein sequence ID" value="EKD17625.1"/>
    <property type="molecule type" value="Genomic_DNA"/>
</dbReference>
<feature type="compositionally biased region" description="Basic and acidic residues" evidence="1">
    <location>
        <begin position="1"/>
        <end position="12"/>
    </location>
</feature>
<dbReference type="Proteomes" id="UP000006753">
    <property type="component" value="Unassembled WGS sequence"/>
</dbReference>
<feature type="region of interest" description="Disordered" evidence="1">
    <location>
        <begin position="1"/>
        <end position="35"/>
    </location>
</feature>
<sequence>MKDAEGSTDRKAGGNFESIEVKRGETKRHETRREKEVETFRLKRRAESIYLRIGADANADADAGPEVEVGVQVQVQVEVEVEVEVEVDAGDGVDIAKLSAAVEMGSRDRVAIVSRLKTKFGFSPLFPFPRTATPTASPTPSWLRFAYASSQLCRSLQVPEIATAIGQPGRVSTLHDAGQDLGPWDLGILVSWSLGLLGSWSLGLLGS</sequence>
<organism evidence="2 3">
    <name type="scientific">Marssonina brunnea f. sp. multigermtubi (strain MB_m1)</name>
    <name type="common">Marssonina leaf spot fungus</name>
    <dbReference type="NCBI Taxonomy" id="1072389"/>
    <lineage>
        <taxon>Eukaryota</taxon>
        <taxon>Fungi</taxon>
        <taxon>Dikarya</taxon>
        <taxon>Ascomycota</taxon>
        <taxon>Pezizomycotina</taxon>
        <taxon>Leotiomycetes</taxon>
        <taxon>Helotiales</taxon>
        <taxon>Drepanopezizaceae</taxon>
        <taxon>Drepanopeziza</taxon>
    </lineage>
</organism>
<feature type="compositionally biased region" description="Basic and acidic residues" evidence="1">
    <location>
        <begin position="19"/>
        <end position="35"/>
    </location>
</feature>
<dbReference type="KEGG" id="mbe:MBM_04486"/>
<accession>K1WJ07</accession>
<dbReference type="HOGENOM" id="CLU_1326633_0_0_1"/>
<evidence type="ECO:0000313" key="2">
    <source>
        <dbReference type="EMBL" id="EKD17625.1"/>
    </source>
</evidence>
<proteinExistence type="predicted"/>
<keyword evidence="3" id="KW-1185">Reference proteome</keyword>
<dbReference type="InParanoid" id="K1WJ07"/>
<reference evidence="2 3" key="1">
    <citation type="journal article" date="2012" name="BMC Genomics">
        <title>Sequencing the genome of Marssonina brunnea reveals fungus-poplar co-evolution.</title>
        <authorList>
            <person name="Zhu S."/>
            <person name="Cao Y.-Z."/>
            <person name="Jiang C."/>
            <person name="Tan B.-Y."/>
            <person name="Wang Z."/>
            <person name="Feng S."/>
            <person name="Zhang L."/>
            <person name="Su X.-H."/>
            <person name="Brejova B."/>
            <person name="Vinar T."/>
            <person name="Xu M."/>
            <person name="Wang M.-X."/>
            <person name="Zhang S.-G."/>
            <person name="Huang M.-R."/>
            <person name="Wu R."/>
            <person name="Zhou Y."/>
        </authorList>
    </citation>
    <scope>NUCLEOTIDE SEQUENCE [LARGE SCALE GENOMIC DNA]</scope>
    <source>
        <strain evidence="2 3">MB_m1</strain>
    </source>
</reference>
<dbReference type="AlphaFoldDB" id="K1WJ07"/>